<comment type="caution">
    <text evidence="1">The sequence shown here is derived from an EMBL/GenBank/DDBJ whole genome shotgun (WGS) entry which is preliminary data.</text>
</comment>
<keyword evidence="2" id="KW-1185">Reference proteome</keyword>
<dbReference type="EMBL" id="BAABHB010000013">
    <property type="protein sequence ID" value="GAA4416047.1"/>
    <property type="molecule type" value="Genomic_DNA"/>
</dbReference>
<proteinExistence type="predicted"/>
<protein>
    <submittedName>
        <fullName evidence="1">Uncharacterized protein</fullName>
    </submittedName>
</protein>
<organism evidence="1 2">
    <name type="scientific">Nibrella viscosa</name>
    <dbReference type="NCBI Taxonomy" id="1084524"/>
    <lineage>
        <taxon>Bacteria</taxon>
        <taxon>Pseudomonadati</taxon>
        <taxon>Bacteroidota</taxon>
        <taxon>Cytophagia</taxon>
        <taxon>Cytophagales</taxon>
        <taxon>Spirosomataceae</taxon>
        <taxon>Nibrella</taxon>
    </lineage>
</organism>
<dbReference type="Proteomes" id="UP001500936">
    <property type="component" value="Unassembled WGS sequence"/>
</dbReference>
<reference evidence="2" key="1">
    <citation type="journal article" date="2019" name="Int. J. Syst. Evol. Microbiol.">
        <title>The Global Catalogue of Microorganisms (GCM) 10K type strain sequencing project: providing services to taxonomists for standard genome sequencing and annotation.</title>
        <authorList>
            <consortium name="The Broad Institute Genomics Platform"/>
            <consortium name="The Broad Institute Genome Sequencing Center for Infectious Disease"/>
            <person name="Wu L."/>
            <person name="Ma J."/>
        </authorList>
    </citation>
    <scope>NUCLEOTIDE SEQUENCE [LARGE SCALE GENOMIC DNA]</scope>
    <source>
        <strain evidence="2">JCM 17925</strain>
    </source>
</reference>
<sequence length="84" mass="9054">MTVGQTLQLLSPLQQALKACNAGAVLTLTHEGDQAGRLVLEVTADTEIDLEPLFTVQHTGYQVANLLILKKPDGVKAFIALWLV</sequence>
<dbReference type="RefSeq" id="WP_345270510.1">
    <property type="nucleotide sequence ID" value="NZ_BAABHB010000013.1"/>
</dbReference>
<accession>A0ABP8KUT2</accession>
<evidence type="ECO:0000313" key="2">
    <source>
        <dbReference type="Proteomes" id="UP001500936"/>
    </source>
</evidence>
<evidence type="ECO:0000313" key="1">
    <source>
        <dbReference type="EMBL" id="GAA4416047.1"/>
    </source>
</evidence>
<gene>
    <name evidence="1" type="ORF">GCM10023187_47130</name>
</gene>
<name>A0ABP8KUT2_9BACT</name>